<evidence type="ECO:0000256" key="2">
    <source>
        <dbReference type="SAM" id="Phobius"/>
    </source>
</evidence>
<keyword evidence="2" id="KW-0812">Transmembrane</keyword>
<keyword evidence="2" id="KW-0472">Membrane</keyword>
<feature type="transmembrane region" description="Helical" evidence="2">
    <location>
        <begin position="245"/>
        <end position="266"/>
    </location>
</feature>
<evidence type="ECO:0000313" key="3">
    <source>
        <dbReference type="EMBL" id="MDR7384603.1"/>
    </source>
</evidence>
<evidence type="ECO:0000313" key="4">
    <source>
        <dbReference type="Proteomes" id="UP001183585"/>
    </source>
</evidence>
<organism evidence="3 4">
    <name type="scientific">Promicromonospora iranensis</name>
    <dbReference type="NCBI Taxonomy" id="1105144"/>
    <lineage>
        <taxon>Bacteria</taxon>
        <taxon>Bacillati</taxon>
        <taxon>Actinomycetota</taxon>
        <taxon>Actinomycetes</taxon>
        <taxon>Micrococcales</taxon>
        <taxon>Promicromonosporaceae</taxon>
        <taxon>Promicromonospora</taxon>
    </lineage>
</organism>
<feature type="transmembrane region" description="Helical" evidence="2">
    <location>
        <begin position="184"/>
        <end position="206"/>
    </location>
</feature>
<name>A0ABU2CTD3_9MICO</name>
<feature type="transmembrane region" description="Helical" evidence="2">
    <location>
        <begin position="278"/>
        <end position="297"/>
    </location>
</feature>
<dbReference type="Proteomes" id="UP001183585">
    <property type="component" value="Unassembled WGS sequence"/>
</dbReference>
<feature type="compositionally biased region" description="Pro residues" evidence="1">
    <location>
        <begin position="28"/>
        <end position="42"/>
    </location>
</feature>
<proteinExistence type="predicted"/>
<feature type="compositionally biased region" description="Low complexity" evidence="1">
    <location>
        <begin position="84"/>
        <end position="93"/>
    </location>
</feature>
<reference evidence="3 4" key="1">
    <citation type="submission" date="2023-07" db="EMBL/GenBank/DDBJ databases">
        <title>Sequencing the genomes of 1000 actinobacteria strains.</title>
        <authorList>
            <person name="Klenk H.-P."/>
        </authorList>
    </citation>
    <scope>NUCLEOTIDE SEQUENCE [LARGE SCALE GENOMIC DNA]</scope>
    <source>
        <strain evidence="3 4">DSM 45554</strain>
    </source>
</reference>
<dbReference type="EMBL" id="JAVDYE010000001">
    <property type="protein sequence ID" value="MDR7384603.1"/>
    <property type="molecule type" value="Genomic_DNA"/>
</dbReference>
<feature type="transmembrane region" description="Helical" evidence="2">
    <location>
        <begin position="131"/>
        <end position="152"/>
    </location>
</feature>
<dbReference type="RefSeq" id="WP_274992976.1">
    <property type="nucleotide sequence ID" value="NZ_JAJQQP010000003.1"/>
</dbReference>
<keyword evidence="2" id="KW-1133">Transmembrane helix</keyword>
<feature type="compositionally biased region" description="Low complexity" evidence="1">
    <location>
        <begin position="58"/>
        <end position="67"/>
    </location>
</feature>
<evidence type="ECO:0000256" key="1">
    <source>
        <dbReference type="SAM" id="MobiDB-lite"/>
    </source>
</evidence>
<comment type="caution">
    <text evidence="3">The sequence shown here is derived from an EMBL/GenBank/DDBJ whole genome shotgun (WGS) entry which is preliminary data.</text>
</comment>
<sequence>MSNTYGGWNPQDPYRGQNPESRPEQDPDPGPAWPPQPQPFDPYGPRDPYGRPANPYGRPDYQPQQQPEQRDGQPGVWGQFQTRPQAPQPQAAPGVPQYSPVSGAEHRPGADGPPTIGGAWRWGWGAFGASWGVWVLMSLLLGLAQLAVVLMFSPATVDGIRFATDPAAVDAAQAAGQTLEARGLAAAGTAVCFLLQALLYAGAIAATRTRKVRFRDFFVLRGFGGLVGYAVITGALGFAGSVVPVFGWLVQLVFTLLLLPVPFLLLKGEGFGKALGGGIGLVLSHLGTALAVFGIFAGLALASLFTCGIGLVVVAPAMLLVGAYLVQRWTGETVQGRPSGNNSAIAHA</sequence>
<feature type="transmembrane region" description="Helical" evidence="2">
    <location>
        <begin position="218"/>
        <end position="239"/>
    </location>
</feature>
<feature type="region of interest" description="Disordered" evidence="1">
    <location>
        <begin position="1"/>
        <end position="114"/>
    </location>
</feature>
<protein>
    <submittedName>
        <fullName evidence="3">Membrane protein</fullName>
    </submittedName>
</protein>
<accession>A0ABU2CTD3</accession>
<gene>
    <name evidence="3" type="ORF">J2S48_004118</name>
</gene>
<keyword evidence="4" id="KW-1185">Reference proteome</keyword>
<feature type="transmembrane region" description="Helical" evidence="2">
    <location>
        <begin position="303"/>
        <end position="326"/>
    </location>
</feature>